<evidence type="ECO:0000256" key="7">
    <source>
        <dbReference type="ARBA" id="ARBA00022833"/>
    </source>
</evidence>
<reference evidence="15" key="1">
    <citation type="submission" date="2017-02" db="UniProtKB">
        <authorList>
            <consortium name="WormBaseParasite"/>
        </authorList>
    </citation>
    <scope>IDENTIFICATION</scope>
</reference>
<keyword evidence="5 11" id="KW-0479">Metal-binding</keyword>
<dbReference type="PROSITE" id="PS50089">
    <property type="entry name" value="ZF_RING_2"/>
    <property type="match status" value="1"/>
</dbReference>
<keyword evidence="6 10" id="KW-0863">Zinc-finger</keyword>
<feature type="transmembrane region" description="Helical" evidence="11">
    <location>
        <begin position="277"/>
        <end position="299"/>
    </location>
</feature>
<keyword evidence="4 11" id="KW-0812">Transmembrane</keyword>
<evidence type="ECO:0000256" key="10">
    <source>
        <dbReference type="PROSITE-ProRule" id="PRU00175"/>
    </source>
</evidence>
<dbReference type="WBParaSite" id="ALUE_0001006401-mRNA-1">
    <property type="protein sequence ID" value="ALUE_0001006401-mRNA-1"/>
    <property type="gene ID" value="ALUE_0001006401"/>
</dbReference>
<protein>
    <recommendedName>
        <fullName evidence="3 11">Zinc finger protein-like 1 homolog</fullName>
    </recommendedName>
</protein>
<dbReference type="InterPro" id="IPR039043">
    <property type="entry name" value="ZFPL1"/>
</dbReference>
<comment type="similarity">
    <text evidence="2 11">Belongs to the ZFPL1 family.</text>
</comment>
<dbReference type="CDD" id="cd16487">
    <property type="entry name" value="mRING-H2-C3DHC3_ZFPL1"/>
    <property type="match status" value="1"/>
</dbReference>
<evidence type="ECO:0000256" key="1">
    <source>
        <dbReference type="ARBA" id="ARBA00004167"/>
    </source>
</evidence>
<dbReference type="Pfam" id="PF25993">
    <property type="entry name" value="zf-B_box_ZFPL1"/>
    <property type="match status" value="1"/>
</dbReference>
<evidence type="ECO:0000256" key="4">
    <source>
        <dbReference type="ARBA" id="ARBA00022692"/>
    </source>
</evidence>
<dbReference type="SMART" id="SM00184">
    <property type="entry name" value="RING"/>
    <property type="match status" value="1"/>
</dbReference>
<dbReference type="GO" id="GO:0016020">
    <property type="term" value="C:membrane"/>
    <property type="evidence" value="ECO:0007669"/>
    <property type="project" value="UniProtKB-SubCell"/>
</dbReference>
<feature type="region of interest" description="Disordered" evidence="12">
    <location>
        <begin position="204"/>
        <end position="243"/>
    </location>
</feature>
<evidence type="ECO:0000256" key="11">
    <source>
        <dbReference type="RuleBase" id="RU369078"/>
    </source>
</evidence>
<comment type="subcellular location">
    <subcellularLocation>
        <location evidence="1 11">Membrane</location>
        <topology evidence="1 11">Single-pass membrane protein</topology>
    </subcellularLocation>
</comment>
<keyword evidence="9 11" id="KW-0472">Membrane</keyword>
<proteinExistence type="inferred from homology"/>
<dbReference type="Proteomes" id="UP000036681">
    <property type="component" value="Unplaced"/>
</dbReference>
<feature type="domain" description="RING-type" evidence="13">
    <location>
        <begin position="61"/>
        <end position="109"/>
    </location>
</feature>
<dbReference type="SUPFAM" id="SSF57850">
    <property type="entry name" value="RING/U-box"/>
    <property type="match status" value="1"/>
</dbReference>
<evidence type="ECO:0000256" key="8">
    <source>
        <dbReference type="ARBA" id="ARBA00022989"/>
    </source>
</evidence>
<evidence type="ECO:0000313" key="14">
    <source>
        <dbReference type="Proteomes" id="UP000036681"/>
    </source>
</evidence>
<organism evidence="14 15">
    <name type="scientific">Ascaris lumbricoides</name>
    <name type="common">Giant roundworm</name>
    <dbReference type="NCBI Taxonomy" id="6252"/>
    <lineage>
        <taxon>Eukaryota</taxon>
        <taxon>Metazoa</taxon>
        <taxon>Ecdysozoa</taxon>
        <taxon>Nematoda</taxon>
        <taxon>Chromadorea</taxon>
        <taxon>Rhabditida</taxon>
        <taxon>Spirurina</taxon>
        <taxon>Ascaridomorpha</taxon>
        <taxon>Ascaridoidea</taxon>
        <taxon>Ascarididae</taxon>
        <taxon>Ascaris</taxon>
    </lineage>
</organism>
<dbReference type="AlphaFoldDB" id="A0A0M3I1C6"/>
<dbReference type="InterPro" id="IPR013083">
    <property type="entry name" value="Znf_RING/FYVE/PHD"/>
</dbReference>
<dbReference type="GO" id="GO:0005794">
    <property type="term" value="C:Golgi apparatus"/>
    <property type="evidence" value="ECO:0007669"/>
    <property type="project" value="TreeGrafter"/>
</dbReference>
<dbReference type="GO" id="GO:0008270">
    <property type="term" value="F:zinc ion binding"/>
    <property type="evidence" value="ECO:0007669"/>
    <property type="project" value="UniProtKB-UniRule"/>
</dbReference>
<keyword evidence="14" id="KW-1185">Reference proteome</keyword>
<dbReference type="Pfam" id="PF25998">
    <property type="entry name" value="U-box_ZFPL1"/>
    <property type="match status" value="1"/>
</dbReference>
<keyword evidence="8 11" id="KW-1133">Transmembrane helix</keyword>
<evidence type="ECO:0000256" key="2">
    <source>
        <dbReference type="ARBA" id="ARBA00005561"/>
    </source>
</evidence>
<dbReference type="PANTHER" id="PTHR12981">
    <property type="entry name" value="ZINC FINGER PROTEIN-LIKE 1"/>
    <property type="match status" value="1"/>
</dbReference>
<sequence length="328" mass="36309">MSGVFRGDMGLCKCAKKKVTNLFCFEHRVNVCEYCLVESHPKCVVQSYLSWLTDSDYDTNCSLCSTPLADKETVRLQCLHLFHWDCLDAWARRFPPNTAPAGYRCHLCREAIFPTPNQTSPTIEVLRSMLQRANWARAGLGLSLLAEVDGGNATRGVPTMRVGGQEMSKAPLSAEVQGCEGAPRSATPATVLNVDDAYTHNEQHPHFTARKPLGSGDDDISYGDTRPLLSSSAGGRDEDLPENKYKRRSAGEWLNRWLRSRYGGASRWDPRAGRKRLCFIVLIAVVAILTVFTLLSRVLSGPSEEDPAFDPLANPNIRVAAVHDSRLD</sequence>
<evidence type="ECO:0000313" key="15">
    <source>
        <dbReference type="WBParaSite" id="ALUE_0001006401-mRNA-1"/>
    </source>
</evidence>
<keyword evidence="7 11" id="KW-0862">Zinc</keyword>
<accession>A0A0M3I1C6</accession>
<evidence type="ECO:0000256" key="3">
    <source>
        <dbReference type="ARBA" id="ARBA00013701"/>
    </source>
</evidence>
<evidence type="ECO:0000256" key="5">
    <source>
        <dbReference type="ARBA" id="ARBA00022723"/>
    </source>
</evidence>
<dbReference type="InterPro" id="IPR058730">
    <property type="entry name" value="U-box_ZFPL1-like"/>
</dbReference>
<dbReference type="InterPro" id="IPR058731">
    <property type="entry name" value="Znf-B_box_ZFPL1-like"/>
</dbReference>
<evidence type="ECO:0000256" key="6">
    <source>
        <dbReference type="ARBA" id="ARBA00022771"/>
    </source>
</evidence>
<dbReference type="PANTHER" id="PTHR12981:SF0">
    <property type="entry name" value="ZINC FINGER PROTEIN-LIKE 1"/>
    <property type="match status" value="1"/>
</dbReference>
<evidence type="ECO:0000256" key="12">
    <source>
        <dbReference type="SAM" id="MobiDB-lite"/>
    </source>
</evidence>
<name>A0A0M3I1C6_ASCLU</name>
<dbReference type="InterPro" id="IPR001841">
    <property type="entry name" value="Znf_RING"/>
</dbReference>
<evidence type="ECO:0000256" key="9">
    <source>
        <dbReference type="ARBA" id="ARBA00023136"/>
    </source>
</evidence>
<dbReference type="Gene3D" id="3.30.40.10">
    <property type="entry name" value="Zinc/RING finger domain, C3HC4 (zinc finger)"/>
    <property type="match status" value="1"/>
</dbReference>
<evidence type="ECO:0000259" key="13">
    <source>
        <dbReference type="PROSITE" id="PS50089"/>
    </source>
</evidence>